<keyword evidence="1" id="KW-0732">Signal</keyword>
<dbReference type="Proteomes" id="UP000095553">
    <property type="component" value="Unassembled WGS sequence"/>
</dbReference>
<dbReference type="EMBL" id="CYXY01000012">
    <property type="protein sequence ID" value="CUN02880.1"/>
    <property type="molecule type" value="Genomic_DNA"/>
</dbReference>
<dbReference type="AlphaFoldDB" id="A0A173TKF6"/>
<gene>
    <name evidence="2" type="ORF">ERS852571_02075</name>
</gene>
<sequence length="209" mass="23341">MIKIIKKLSIAMLTASILFATIGTSTHAASKDNKKIQYYKEYQSIIKKVNTSKNKHLQLKDFSAISEKNLLTPTQFEKVVKGDEVADYDDIVATSNLLRSSSDLEGTFSKTKSFSVNVYSTEKVTISCKVSGKYIYDKSRKRCLFGTLNKPKFTVKNGKWIDRGYGQKTIDAGRTLTLTVTGKAVAGTNVKKNFRKYIEYAMNTNGDIG</sequence>
<feature type="chain" id="PRO_5008012404" evidence="1">
    <location>
        <begin position="29"/>
        <end position="209"/>
    </location>
</feature>
<feature type="signal peptide" evidence="1">
    <location>
        <begin position="1"/>
        <end position="28"/>
    </location>
</feature>
<evidence type="ECO:0000313" key="3">
    <source>
        <dbReference type="Proteomes" id="UP000095553"/>
    </source>
</evidence>
<protein>
    <submittedName>
        <fullName evidence="2">Uncharacterized protein</fullName>
    </submittedName>
</protein>
<dbReference type="RefSeq" id="WP_055073057.1">
    <property type="nucleotide sequence ID" value="NZ_CP193929.1"/>
</dbReference>
<organism evidence="2 3">
    <name type="scientific">Anaerostipes hadrus</name>
    <dbReference type="NCBI Taxonomy" id="649756"/>
    <lineage>
        <taxon>Bacteria</taxon>
        <taxon>Bacillati</taxon>
        <taxon>Bacillota</taxon>
        <taxon>Clostridia</taxon>
        <taxon>Lachnospirales</taxon>
        <taxon>Lachnospiraceae</taxon>
        <taxon>Anaerostipes</taxon>
    </lineage>
</organism>
<proteinExistence type="predicted"/>
<accession>A0A173TKF6</accession>
<name>A0A173TKF6_ANAHA</name>
<evidence type="ECO:0000256" key="1">
    <source>
        <dbReference type="SAM" id="SignalP"/>
    </source>
</evidence>
<reference evidence="2 3" key="1">
    <citation type="submission" date="2015-09" db="EMBL/GenBank/DDBJ databases">
        <authorList>
            <consortium name="Pathogen Informatics"/>
        </authorList>
    </citation>
    <scope>NUCLEOTIDE SEQUENCE [LARGE SCALE GENOMIC DNA]</scope>
    <source>
        <strain evidence="2 3">2789STDY5834959</strain>
    </source>
</reference>
<evidence type="ECO:0000313" key="2">
    <source>
        <dbReference type="EMBL" id="CUN02880.1"/>
    </source>
</evidence>